<dbReference type="InterPro" id="IPR012292">
    <property type="entry name" value="Globin/Proto"/>
</dbReference>
<sequence length="45" mass="4854">MLSVLGLFAKGLGPHWTADVEQAWRKVYGVIAQRMIAISAGAPRS</sequence>
<dbReference type="Proteomes" id="UP001431010">
    <property type="component" value="Chromosome"/>
</dbReference>
<name>A0ABY3RE80_9BRAD</name>
<evidence type="ECO:0008006" key="3">
    <source>
        <dbReference type="Google" id="ProtNLM"/>
    </source>
</evidence>
<accession>A0ABY3RE80</accession>
<dbReference type="EMBL" id="CP088156">
    <property type="protein sequence ID" value="UFZ05292.1"/>
    <property type="molecule type" value="Genomic_DNA"/>
</dbReference>
<dbReference type="Gene3D" id="1.10.490.10">
    <property type="entry name" value="Globins"/>
    <property type="match status" value="1"/>
</dbReference>
<dbReference type="RefSeq" id="WP_231323225.1">
    <property type="nucleotide sequence ID" value="NZ_CP088156.1"/>
</dbReference>
<protein>
    <recommendedName>
        <fullName evidence="3">Globin family profile domain-containing protein</fullName>
    </recommendedName>
</protein>
<gene>
    <name evidence="1" type="ORF">LQG66_02925</name>
</gene>
<reference evidence="1" key="1">
    <citation type="journal article" date="2024" name="Antonie Van Leeuwenhoek">
        <title>Bradyrhizobium ontarionense sp. nov., a novel bacterial symbiont isolated from Aeschynomene indica (Indian jointvetch), harbours photosynthesis, nitrogen fixation and nitrous oxide (N2O) reductase genes.</title>
        <authorList>
            <person name="Bromfield E.S.P."/>
            <person name="Cloutier S."/>
        </authorList>
    </citation>
    <scope>NUCLEOTIDE SEQUENCE</scope>
    <source>
        <strain evidence="1">A19</strain>
    </source>
</reference>
<organism evidence="1 2">
    <name type="scientific">Bradyrhizobium ontarionense</name>
    <dbReference type="NCBI Taxonomy" id="2898149"/>
    <lineage>
        <taxon>Bacteria</taxon>
        <taxon>Pseudomonadati</taxon>
        <taxon>Pseudomonadota</taxon>
        <taxon>Alphaproteobacteria</taxon>
        <taxon>Hyphomicrobiales</taxon>
        <taxon>Nitrobacteraceae</taxon>
        <taxon>Bradyrhizobium</taxon>
    </lineage>
</organism>
<evidence type="ECO:0000313" key="1">
    <source>
        <dbReference type="EMBL" id="UFZ05292.1"/>
    </source>
</evidence>
<dbReference type="InterPro" id="IPR009050">
    <property type="entry name" value="Globin-like_sf"/>
</dbReference>
<keyword evidence="2" id="KW-1185">Reference proteome</keyword>
<evidence type="ECO:0000313" key="2">
    <source>
        <dbReference type="Proteomes" id="UP001431010"/>
    </source>
</evidence>
<dbReference type="SUPFAM" id="SSF46458">
    <property type="entry name" value="Globin-like"/>
    <property type="match status" value="1"/>
</dbReference>
<proteinExistence type="predicted"/>